<dbReference type="Gene3D" id="1.20.1280.50">
    <property type="match status" value="1"/>
</dbReference>
<protein>
    <recommendedName>
        <fullName evidence="1">F-box domain-containing protein</fullName>
    </recommendedName>
</protein>
<reference evidence="2 3" key="1">
    <citation type="journal article" date="2016" name="Mol. Biol. Evol.">
        <title>Comparative Genomics of Early-Diverging Mushroom-Forming Fungi Provides Insights into the Origins of Lignocellulose Decay Capabilities.</title>
        <authorList>
            <person name="Nagy L.G."/>
            <person name="Riley R."/>
            <person name="Tritt A."/>
            <person name="Adam C."/>
            <person name="Daum C."/>
            <person name="Floudas D."/>
            <person name="Sun H."/>
            <person name="Yadav J.S."/>
            <person name="Pangilinan J."/>
            <person name="Larsson K.H."/>
            <person name="Matsuura K."/>
            <person name="Barry K."/>
            <person name="Labutti K."/>
            <person name="Kuo R."/>
            <person name="Ohm R.A."/>
            <person name="Bhattacharya S.S."/>
            <person name="Shirouzu T."/>
            <person name="Yoshinaga Y."/>
            <person name="Martin F.M."/>
            <person name="Grigoriev I.V."/>
            <person name="Hibbett D.S."/>
        </authorList>
    </citation>
    <scope>NUCLEOTIDE SEQUENCE [LARGE SCALE GENOMIC DNA]</scope>
    <source>
        <strain evidence="2 3">CBS 109695</strain>
    </source>
</reference>
<feature type="domain" description="F-box" evidence="1">
    <location>
        <begin position="58"/>
        <end position="113"/>
    </location>
</feature>
<evidence type="ECO:0000313" key="3">
    <source>
        <dbReference type="Proteomes" id="UP000076532"/>
    </source>
</evidence>
<accession>A0A166HJJ6</accession>
<dbReference type="Pfam" id="PF12937">
    <property type="entry name" value="F-box-like"/>
    <property type="match status" value="1"/>
</dbReference>
<name>A0A166HJJ6_9AGAM</name>
<evidence type="ECO:0000259" key="1">
    <source>
        <dbReference type="Pfam" id="PF12937"/>
    </source>
</evidence>
<dbReference type="EMBL" id="KV417568">
    <property type="protein sequence ID" value="KZP18927.1"/>
    <property type="molecule type" value="Genomic_DNA"/>
</dbReference>
<dbReference type="InterPro" id="IPR001810">
    <property type="entry name" value="F-box_dom"/>
</dbReference>
<organism evidence="2 3">
    <name type="scientific">Athelia psychrophila</name>
    <dbReference type="NCBI Taxonomy" id="1759441"/>
    <lineage>
        <taxon>Eukaryota</taxon>
        <taxon>Fungi</taxon>
        <taxon>Dikarya</taxon>
        <taxon>Basidiomycota</taxon>
        <taxon>Agaricomycotina</taxon>
        <taxon>Agaricomycetes</taxon>
        <taxon>Agaricomycetidae</taxon>
        <taxon>Atheliales</taxon>
        <taxon>Atheliaceae</taxon>
        <taxon>Athelia</taxon>
    </lineage>
</organism>
<proteinExistence type="predicted"/>
<evidence type="ECO:0000313" key="2">
    <source>
        <dbReference type="EMBL" id="KZP18927.1"/>
    </source>
</evidence>
<dbReference type="AlphaFoldDB" id="A0A166HJJ6"/>
<gene>
    <name evidence="2" type="ORF">FIBSPDRAFT_955889</name>
</gene>
<dbReference type="Proteomes" id="UP000076532">
    <property type="component" value="Unassembled WGS sequence"/>
</dbReference>
<sequence>MVASPYLFVIARLSRFIRTLIKATFKLMRLGTMFGTPQYLSYELETGRDQKPYLPHPIHHLPPELLVEILYQHTPSRYEDIRERRKILALSHVCSHWRSVALSTPSLWTFIYVQCMESNVHRKLDCARAWLSRSLQLPLSIVLEMMDVKPSSVEAAFQALIPHCARWKEVSFPMLPLGPHILSLVKGNLPLLESAEFPWVQLTHVELDTYITPAVHDILASALNVVCLRVYLRDHVQGAEPQIITHPNISTLDVSGHGDDHAASCLMDHLVLPALRRLMLCKSWRSAIYLVARSACTPSSLNIAIFDKCDLIALLELCPTLQELAISLEWADESEVAVDALTFQGGI</sequence>
<dbReference type="OrthoDB" id="2884925at2759"/>
<keyword evidence="3" id="KW-1185">Reference proteome</keyword>